<dbReference type="RefSeq" id="XP_066799898.1">
    <property type="nucleotide sequence ID" value="XM_066949604.1"/>
</dbReference>
<accession>A0AAW0YUB8</accession>
<protein>
    <recommendedName>
        <fullName evidence="4">Mitochondrial distribution and morphology protein 34</fullName>
    </recommendedName>
</protein>
<evidence type="ECO:0000313" key="2">
    <source>
        <dbReference type="EMBL" id="KAK8844674.1"/>
    </source>
</evidence>
<dbReference type="KEGG" id="kne:92183781"/>
<organism evidence="2 3">
    <name type="scientific">Kwoniella newhampshirensis</name>
    <dbReference type="NCBI Taxonomy" id="1651941"/>
    <lineage>
        <taxon>Eukaryota</taxon>
        <taxon>Fungi</taxon>
        <taxon>Dikarya</taxon>
        <taxon>Basidiomycota</taxon>
        <taxon>Agaricomycotina</taxon>
        <taxon>Tremellomycetes</taxon>
        <taxon>Tremellales</taxon>
        <taxon>Cryptococcaceae</taxon>
        <taxon>Kwoniella</taxon>
    </lineage>
</organism>
<proteinExistence type="predicted"/>
<keyword evidence="3" id="KW-1185">Reference proteome</keyword>
<dbReference type="AlphaFoldDB" id="A0AAW0YUB8"/>
<evidence type="ECO:0000256" key="1">
    <source>
        <dbReference type="SAM" id="MobiDB-lite"/>
    </source>
</evidence>
<dbReference type="EMBL" id="JBCAWK010000013">
    <property type="protein sequence ID" value="KAK8844674.1"/>
    <property type="molecule type" value="Genomic_DNA"/>
</dbReference>
<sequence length="406" mass="43559">MGYTVQLHWTFTPPPGRSVSVADIVLPRVLEHYGLHAPSRTALQFRTYRAQFPSSTSSSPPMTRYLTTITSLSPPNPPIPSSSTSTSGAIATRDDVTYLFLDDRILSSAPVNLGGPSTTTSGPGPGPGSGPGAEESTSTPMDVDVPTSIRGKESTSTVSVVGDNGGTTMDEDGFEIIDIPPGEPESSSAQQGSNDLPPQQEARSPVVPDGIKPTISLETSSKVKEEKRRPKRFRCLAVRPSAAVLPMLQSLSSPFVMGLTKAARAQLFMAASTVSPSPVIPTPLPGTSLLLTTLNFPPLSPPLPPIILRVFIVPNTLAQSIFLEAEYQSTSSSRRGRGRLTLQEKHEQDAILREFLEGCLVEEIGGEKKITNLDDLTEADHGWDGVERQRRSMFALARTLRESGFI</sequence>
<feature type="compositionally biased region" description="Polar residues" evidence="1">
    <location>
        <begin position="185"/>
        <end position="197"/>
    </location>
</feature>
<dbReference type="Proteomes" id="UP001388673">
    <property type="component" value="Unassembled WGS sequence"/>
</dbReference>
<gene>
    <name evidence="2" type="ORF">IAR55_006523</name>
</gene>
<name>A0AAW0YUB8_9TREE</name>
<evidence type="ECO:0008006" key="4">
    <source>
        <dbReference type="Google" id="ProtNLM"/>
    </source>
</evidence>
<dbReference type="GeneID" id="92183781"/>
<feature type="region of interest" description="Disordered" evidence="1">
    <location>
        <begin position="109"/>
        <end position="226"/>
    </location>
</feature>
<reference evidence="2 3" key="1">
    <citation type="journal article" date="2024" name="bioRxiv">
        <title>Comparative genomics of Cryptococcus and Kwoniella reveals pathogenesis evolution and contrasting karyotype dynamics via intercentromeric recombination or chromosome fusion.</title>
        <authorList>
            <person name="Coelho M.A."/>
            <person name="David-Palma M."/>
            <person name="Shea T."/>
            <person name="Bowers K."/>
            <person name="McGinley-Smith S."/>
            <person name="Mohammad A.W."/>
            <person name="Gnirke A."/>
            <person name="Yurkov A.M."/>
            <person name="Nowrousian M."/>
            <person name="Sun S."/>
            <person name="Cuomo C.A."/>
            <person name="Heitman J."/>
        </authorList>
    </citation>
    <scope>NUCLEOTIDE SEQUENCE [LARGE SCALE GENOMIC DNA]</scope>
    <source>
        <strain evidence="2 3">CBS 13917</strain>
    </source>
</reference>
<comment type="caution">
    <text evidence="2">The sequence shown here is derived from an EMBL/GenBank/DDBJ whole genome shotgun (WGS) entry which is preliminary data.</text>
</comment>
<evidence type="ECO:0000313" key="3">
    <source>
        <dbReference type="Proteomes" id="UP001388673"/>
    </source>
</evidence>